<feature type="chain" id="PRO_5047134837" evidence="3">
    <location>
        <begin position="21"/>
        <end position="448"/>
    </location>
</feature>
<keyword evidence="2" id="KW-0813">Transport</keyword>
<protein>
    <submittedName>
        <fullName evidence="4">Extracellular solute-binding protein</fullName>
    </submittedName>
</protein>
<evidence type="ECO:0000256" key="1">
    <source>
        <dbReference type="ARBA" id="ARBA00008520"/>
    </source>
</evidence>
<reference evidence="4 5" key="1">
    <citation type="submission" date="2021-11" db="EMBL/GenBank/DDBJ databases">
        <title>Draft genome sequence of Paenibacillus profundus YoMME, a new Gram-positive bacteria with exoelectrogenic properties.</title>
        <authorList>
            <person name="Hubenova Y."/>
            <person name="Hubenova E."/>
            <person name="Manasiev Y."/>
            <person name="Peykov S."/>
            <person name="Mitov M."/>
        </authorList>
    </citation>
    <scope>NUCLEOTIDE SEQUENCE [LARGE SCALE GENOMIC DNA]</scope>
    <source>
        <strain evidence="4 5">YoMME</strain>
    </source>
</reference>
<keyword evidence="5" id="KW-1185">Reference proteome</keyword>
<organism evidence="4 5">
    <name type="scientific">Paenibacillus profundus</name>
    <dbReference type="NCBI Taxonomy" id="1173085"/>
    <lineage>
        <taxon>Bacteria</taxon>
        <taxon>Bacillati</taxon>
        <taxon>Bacillota</taxon>
        <taxon>Bacilli</taxon>
        <taxon>Bacillales</taxon>
        <taxon>Paenibacillaceae</taxon>
        <taxon>Paenibacillus</taxon>
    </lineage>
</organism>
<dbReference type="PANTHER" id="PTHR43649">
    <property type="entry name" value="ARABINOSE-BINDING PROTEIN-RELATED"/>
    <property type="match status" value="1"/>
</dbReference>
<evidence type="ECO:0000313" key="5">
    <source>
        <dbReference type="Proteomes" id="UP001199916"/>
    </source>
</evidence>
<feature type="signal peptide" evidence="3">
    <location>
        <begin position="1"/>
        <end position="20"/>
    </location>
</feature>
<dbReference type="RefSeq" id="WP_233698411.1">
    <property type="nucleotide sequence ID" value="NZ_JAJNBZ010000024.1"/>
</dbReference>
<dbReference type="InterPro" id="IPR006059">
    <property type="entry name" value="SBP"/>
</dbReference>
<dbReference type="Pfam" id="PF01547">
    <property type="entry name" value="SBP_bac_1"/>
    <property type="match status" value="1"/>
</dbReference>
<evidence type="ECO:0000313" key="4">
    <source>
        <dbReference type="EMBL" id="MCE5172151.1"/>
    </source>
</evidence>
<evidence type="ECO:0000256" key="3">
    <source>
        <dbReference type="SAM" id="SignalP"/>
    </source>
</evidence>
<name>A0ABS8YK24_9BACL</name>
<gene>
    <name evidence="4" type="ORF">LQV63_22980</name>
</gene>
<dbReference type="Proteomes" id="UP001199916">
    <property type="component" value="Unassembled WGS sequence"/>
</dbReference>
<accession>A0ABS8YK24</accession>
<proteinExistence type="inferred from homology"/>
<dbReference type="PROSITE" id="PS51257">
    <property type="entry name" value="PROKAR_LIPOPROTEIN"/>
    <property type="match status" value="1"/>
</dbReference>
<sequence>MMKRATKFFAVLLVSCSMIAATACGSADKGTGSANQGQIGDKQGVKEITWYLHTQYGKEYFENDVIKPFEEQHPDIKINVTYNADPEQITKSQLAAGAGPDIITTDGTTTLRQFAKAGYLVDLDEYSKKYGWDQRFIPWAYPPVTVGDKLIGLPGKYETELVYYNKKMFADNGWDIPKSYDELVALSKKMTEKGIIPFAFGASDYRGANEWWLSMAYNATLGPEKLKKVLSGELPWNGPESTEAVQKLVDLWKSGYINDKKSHAITGEDATTLFLSGKAAMKMEGSWLLNTLSSKAGDMDWGIFPMPSWKEGVETNLPLALGIAYGINANSKNPDAVAEFLNYVTQADVAAKGIVAMGLQPIKDLDLGAIPNLDKHYKEVSDLLADYGNRNATGYLSWTFWPAQTRVFSYDNLEAVFLDGMDIKSYMDKMEATYQEDKQSGKVFEFAK</sequence>
<comment type="caution">
    <text evidence="4">The sequence shown here is derived from an EMBL/GenBank/DDBJ whole genome shotgun (WGS) entry which is preliminary data.</text>
</comment>
<comment type="similarity">
    <text evidence="1">Belongs to the bacterial solute-binding protein 1 family.</text>
</comment>
<dbReference type="SUPFAM" id="SSF53850">
    <property type="entry name" value="Periplasmic binding protein-like II"/>
    <property type="match status" value="1"/>
</dbReference>
<dbReference type="EMBL" id="JAJNBZ010000024">
    <property type="protein sequence ID" value="MCE5172151.1"/>
    <property type="molecule type" value="Genomic_DNA"/>
</dbReference>
<dbReference type="InterPro" id="IPR050490">
    <property type="entry name" value="Bact_solute-bd_prot1"/>
</dbReference>
<keyword evidence="3" id="KW-0732">Signal</keyword>
<dbReference type="Gene3D" id="3.40.190.10">
    <property type="entry name" value="Periplasmic binding protein-like II"/>
    <property type="match status" value="2"/>
</dbReference>
<evidence type="ECO:0000256" key="2">
    <source>
        <dbReference type="ARBA" id="ARBA00022448"/>
    </source>
</evidence>
<dbReference type="PANTHER" id="PTHR43649:SF29">
    <property type="entry name" value="OSMOPROTECTIVE COMPOUNDS-BINDING PROTEIN GGTB"/>
    <property type="match status" value="1"/>
</dbReference>